<feature type="compositionally biased region" description="Basic and acidic residues" evidence="2">
    <location>
        <begin position="206"/>
        <end position="218"/>
    </location>
</feature>
<feature type="compositionally biased region" description="Basic and acidic residues" evidence="2">
    <location>
        <begin position="46"/>
        <end position="63"/>
    </location>
</feature>
<dbReference type="PANTHER" id="PTHR11046">
    <property type="entry name" value="OLIGORIBONUCLEASE, MITOCHONDRIAL"/>
    <property type="match status" value="1"/>
</dbReference>
<evidence type="ECO:0000256" key="1">
    <source>
        <dbReference type="ARBA" id="ARBA00022722"/>
    </source>
</evidence>
<feature type="compositionally biased region" description="Low complexity" evidence="2">
    <location>
        <begin position="64"/>
        <end position="74"/>
    </location>
</feature>
<dbReference type="AlphaFoldDB" id="A0A8J9YVI7"/>
<evidence type="ECO:0000313" key="4">
    <source>
        <dbReference type="Proteomes" id="UP000838412"/>
    </source>
</evidence>
<dbReference type="InterPro" id="IPR022894">
    <property type="entry name" value="Oligoribonuclease"/>
</dbReference>
<accession>A0A8J9YVI7</accession>
<evidence type="ECO:0000313" key="3">
    <source>
        <dbReference type="EMBL" id="CAH1242498.1"/>
    </source>
</evidence>
<dbReference type="Proteomes" id="UP000838412">
    <property type="component" value="Chromosome 12"/>
</dbReference>
<dbReference type="GO" id="GO:0000175">
    <property type="term" value="F:3'-5'-RNA exonuclease activity"/>
    <property type="evidence" value="ECO:0007669"/>
    <property type="project" value="InterPro"/>
</dbReference>
<sequence length="352" mass="39578">MKTHIRRYVNEKHDVISAEDMKEALESHGGVKECRVAVAQLAPGRKPPENWKDGKEPAKEADNGRGPANGNGPASVAPSLSEDGVRADNFLLRRGLDHGQLITAKLIDFGCAYWETYPVCFDVGEGASNHIAPEVAEGRTCDDQHPCLQPGQTSGLRLQAGQQRGSQYLLGHDVSRRRGKNCQDMSDVKRTIRSIEIAHSPGYNTDNRRQHTRIKGDDTSSPSHSRPGQEYNSWFCRSIRESCKVRFNIIFECAAGVYYHKEDIQNMFQVGHHKTGNRLLRAVLADITSPPLLATIPTSARKTRGKDKKMYDDRDNNIKEVKKEVLKQRGEETERQKRKAVQVETERRELLA</sequence>
<proteinExistence type="predicted"/>
<keyword evidence="1" id="KW-0540">Nuclease</keyword>
<organism evidence="3 4">
    <name type="scientific">Branchiostoma lanceolatum</name>
    <name type="common">Common lancelet</name>
    <name type="synonym">Amphioxus lanceolatum</name>
    <dbReference type="NCBI Taxonomy" id="7740"/>
    <lineage>
        <taxon>Eukaryota</taxon>
        <taxon>Metazoa</taxon>
        <taxon>Chordata</taxon>
        <taxon>Cephalochordata</taxon>
        <taxon>Leptocardii</taxon>
        <taxon>Amphioxiformes</taxon>
        <taxon>Branchiostomatidae</taxon>
        <taxon>Branchiostoma</taxon>
    </lineage>
</organism>
<evidence type="ECO:0000256" key="2">
    <source>
        <dbReference type="SAM" id="MobiDB-lite"/>
    </source>
</evidence>
<protein>
    <submittedName>
        <fullName evidence="3">Hypp6774 protein</fullName>
    </submittedName>
</protein>
<feature type="compositionally biased region" description="Basic and acidic residues" evidence="2">
    <location>
        <begin position="325"/>
        <end position="335"/>
    </location>
</feature>
<dbReference type="EMBL" id="OV696697">
    <property type="protein sequence ID" value="CAH1242498.1"/>
    <property type="molecule type" value="Genomic_DNA"/>
</dbReference>
<dbReference type="PANTHER" id="PTHR11046:SF29">
    <property type="match status" value="1"/>
</dbReference>
<dbReference type="OrthoDB" id="6097776at2759"/>
<feature type="region of interest" description="Disordered" evidence="2">
    <location>
        <begin position="200"/>
        <end position="230"/>
    </location>
</feature>
<feature type="region of interest" description="Disordered" evidence="2">
    <location>
        <begin position="325"/>
        <end position="352"/>
    </location>
</feature>
<name>A0A8J9YVI7_BRALA</name>
<feature type="region of interest" description="Disordered" evidence="2">
    <location>
        <begin position="42"/>
        <end position="81"/>
    </location>
</feature>
<gene>
    <name evidence="3" type="primary">Hypp6774</name>
    <name evidence="3" type="ORF">BLAG_LOCUS5787</name>
</gene>
<keyword evidence="1" id="KW-0378">Hydrolase</keyword>
<keyword evidence="4" id="KW-1185">Reference proteome</keyword>
<feature type="compositionally biased region" description="Polar residues" evidence="2">
    <location>
        <begin position="219"/>
        <end position="230"/>
    </location>
</feature>
<reference evidence="3" key="1">
    <citation type="submission" date="2022-01" db="EMBL/GenBank/DDBJ databases">
        <authorList>
            <person name="Braso-Vives M."/>
        </authorList>
    </citation>
    <scope>NUCLEOTIDE SEQUENCE</scope>
</reference>